<reference evidence="1" key="1">
    <citation type="submission" date="2019-11" db="EMBL/GenBank/DDBJ databases">
        <title>Whole-genome sequencing of Allorhizobium vitis.</title>
        <authorList>
            <person name="Gan H.M."/>
            <person name="Savka M.A."/>
        </authorList>
    </citation>
    <scope>NUCLEOTIDE SEQUENCE [LARGE SCALE GENOMIC DNA]</scope>
    <source>
        <strain evidence="1">T1/7</strain>
    </source>
</reference>
<dbReference type="EMBL" id="MBFE02000009">
    <property type="protein sequence ID" value="MUO42982.1"/>
    <property type="molecule type" value="Genomic_DNA"/>
</dbReference>
<dbReference type="Proteomes" id="UP000179454">
    <property type="component" value="Unassembled WGS sequence"/>
</dbReference>
<organism evidence="1 2">
    <name type="scientific">Agrobacterium vitis</name>
    <name type="common">Rhizobium vitis</name>
    <dbReference type="NCBI Taxonomy" id="373"/>
    <lineage>
        <taxon>Bacteria</taxon>
        <taxon>Pseudomonadati</taxon>
        <taxon>Pseudomonadota</taxon>
        <taxon>Alphaproteobacteria</taxon>
        <taxon>Hyphomicrobiales</taxon>
        <taxon>Rhizobiaceae</taxon>
        <taxon>Rhizobium/Agrobacterium group</taxon>
        <taxon>Agrobacterium</taxon>
    </lineage>
</organism>
<evidence type="ECO:0000313" key="2">
    <source>
        <dbReference type="Proteomes" id="UP000179454"/>
    </source>
</evidence>
<name>A0ABW9TFN1_AGRVI</name>
<evidence type="ECO:0000313" key="1">
    <source>
        <dbReference type="EMBL" id="MUO42982.1"/>
    </source>
</evidence>
<accession>A0ABW9TFN1</accession>
<keyword evidence="2" id="KW-1185">Reference proteome</keyword>
<protein>
    <submittedName>
        <fullName evidence="1">Uncharacterized protein</fullName>
    </submittedName>
</protein>
<sequence length="53" mass="6040">MRSRIRSRPNSARLLSLLNRNMEALIKQHMIVETISSFSLSALGKTEGRQFHG</sequence>
<proteinExistence type="predicted"/>
<gene>
    <name evidence="1" type="ORF">BBL17_014425</name>
</gene>
<comment type="caution">
    <text evidence="1">The sequence shown here is derived from an EMBL/GenBank/DDBJ whole genome shotgun (WGS) entry which is preliminary data.</text>
</comment>